<accession>A0AAV2IIK1</accession>
<feature type="coiled-coil region" evidence="1">
    <location>
        <begin position="183"/>
        <end position="250"/>
    </location>
</feature>
<organism evidence="2 3">
    <name type="scientific">Lymnaea stagnalis</name>
    <name type="common">Great pond snail</name>
    <name type="synonym">Helix stagnalis</name>
    <dbReference type="NCBI Taxonomy" id="6523"/>
    <lineage>
        <taxon>Eukaryota</taxon>
        <taxon>Metazoa</taxon>
        <taxon>Spiralia</taxon>
        <taxon>Lophotrochozoa</taxon>
        <taxon>Mollusca</taxon>
        <taxon>Gastropoda</taxon>
        <taxon>Heterobranchia</taxon>
        <taxon>Euthyneura</taxon>
        <taxon>Panpulmonata</taxon>
        <taxon>Hygrophila</taxon>
        <taxon>Lymnaeoidea</taxon>
        <taxon>Lymnaeidae</taxon>
        <taxon>Lymnaea</taxon>
    </lineage>
</organism>
<protein>
    <submittedName>
        <fullName evidence="2">Uncharacterized protein</fullName>
    </submittedName>
</protein>
<dbReference type="EMBL" id="CAXITT010000723">
    <property type="protein sequence ID" value="CAL1545567.1"/>
    <property type="molecule type" value="Genomic_DNA"/>
</dbReference>
<reference evidence="2 3" key="1">
    <citation type="submission" date="2024-04" db="EMBL/GenBank/DDBJ databases">
        <authorList>
            <consortium name="Genoscope - CEA"/>
            <person name="William W."/>
        </authorList>
    </citation>
    <scope>NUCLEOTIDE SEQUENCE [LARGE SCALE GENOMIC DNA]</scope>
</reference>
<evidence type="ECO:0000313" key="2">
    <source>
        <dbReference type="EMBL" id="CAL1545567.1"/>
    </source>
</evidence>
<sequence>MSIRVIKHTRDPIETLEKMLNKTTLVTQRINHQQIIELGDKILALSSHGDNKGRENAIQEAVDAAEARATRELRAALRRLRQEKDEERARALEKQKWYCERLAARIKNQRDQAEAERMKELRKQLEAEKEDALKQQWEECERLKQIAVEEACAALRKKLRSEFAVEKDNAVAEALKQAKEAFRRRELEVIERTRKECEEAARKEAERVSALHKADVDRLNFKFDVLEKKYQKELEHKERVERDFRALQEDYRRFMDYTDGKFHSDYLMRLRYLGLRLAEKQISTVTYEDILPLSNTAS</sequence>
<gene>
    <name evidence="2" type="ORF">GSLYS_00019047001</name>
</gene>
<evidence type="ECO:0000313" key="3">
    <source>
        <dbReference type="Proteomes" id="UP001497497"/>
    </source>
</evidence>
<name>A0AAV2IIK1_LYMST</name>
<keyword evidence="1" id="KW-0175">Coiled coil</keyword>
<proteinExistence type="predicted"/>
<evidence type="ECO:0000256" key="1">
    <source>
        <dbReference type="SAM" id="Coils"/>
    </source>
</evidence>
<keyword evidence="3" id="KW-1185">Reference proteome</keyword>
<feature type="coiled-coil region" evidence="1">
    <location>
        <begin position="66"/>
        <end position="138"/>
    </location>
</feature>
<dbReference type="AlphaFoldDB" id="A0AAV2IIK1"/>
<dbReference type="Proteomes" id="UP001497497">
    <property type="component" value="Unassembled WGS sequence"/>
</dbReference>
<comment type="caution">
    <text evidence="2">The sequence shown here is derived from an EMBL/GenBank/DDBJ whole genome shotgun (WGS) entry which is preliminary data.</text>
</comment>